<protein>
    <submittedName>
        <fullName evidence="1">Uncharacterized protein</fullName>
    </submittedName>
</protein>
<keyword evidence="2" id="KW-1185">Reference proteome</keyword>
<proteinExistence type="predicted"/>
<gene>
    <name evidence="1" type="ORF">GCK32_013550</name>
</gene>
<dbReference type="Gene3D" id="3.60.21.10">
    <property type="match status" value="1"/>
</dbReference>
<dbReference type="SUPFAM" id="SSF56300">
    <property type="entry name" value="Metallo-dependent phosphatases"/>
    <property type="match status" value="1"/>
</dbReference>
<comment type="caution">
    <text evidence="1">The sequence shown here is derived from an EMBL/GenBank/DDBJ whole genome shotgun (WGS) entry which is preliminary data.</text>
</comment>
<dbReference type="AlphaFoldDB" id="A0AAN8G1P6"/>
<name>A0AAN8G1P6_TRICO</name>
<evidence type="ECO:0000313" key="2">
    <source>
        <dbReference type="Proteomes" id="UP001331761"/>
    </source>
</evidence>
<dbReference type="InterPro" id="IPR029052">
    <property type="entry name" value="Metallo-depent_PP-like"/>
</dbReference>
<sequence>MKIALNCGSALAGRSNRKKRKETGSKEKELVAEFKSYKRPSGMPESMARNLESIIRKIFTSSPTTSHDRLLNFQEMRELCLRTRELLLLEPCFVETSPPLFIIGDVHGQLYDLLDILNFVSL</sequence>
<accession>A0AAN8G1P6</accession>
<organism evidence="1 2">
    <name type="scientific">Trichostrongylus colubriformis</name>
    <name type="common">Black scour worm</name>
    <dbReference type="NCBI Taxonomy" id="6319"/>
    <lineage>
        <taxon>Eukaryota</taxon>
        <taxon>Metazoa</taxon>
        <taxon>Ecdysozoa</taxon>
        <taxon>Nematoda</taxon>
        <taxon>Chromadorea</taxon>
        <taxon>Rhabditida</taxon>
        <taxon>Rhabditina</taxon>
        <taxon>Rhabditomorpha</taxon>
        <taxon>Strongyloidea</taxon>
        <taxon>Trichostrongylidae</taxon>
        <taxon>Trichostrongylus</taxon>
    </lineage>
</organism>
<evidence type="ECO:0000313" key="1">
    <source>
        <dbReference type="EMBL" id="KAK5978943.1"/>
    </source>
</evidence>
<dbReference type="Proteomes" id="UP001331761">
    <property type="component" value="Unassembled WGS sequence"/>
</dbReference>
<reference evidence="1 2" key="1">
    <citation type="submission" date="2019-10" db="EMBL/GenBank/DDBJ databases">
        <title>Assembly and Annotation for the nematode Trichostrongylus colubriformis.</title>
        <authorList>
            <person name="Martin J."/>
        </authorList>
    </citation>
    <scope>NUCLEOTIDE SEQUENCE [LARGE SCALE GENOMIC DNA]</scope>
    <source>
        <strain evidence="1">G859</strain>
        <tissue evidence="1">Whole worm</tissue>
    </source>
</reference>
<dbReference type="EMBL" id="WIXE01008834">
    <property type="protein sequence ID" value="KAK5978943.1"/>
    <property type="molecule type" value="Genomic_DNA"/>
</dbReference>